<dbReference type="Gene3D" id="3.30.70.2740">
    <property type="match status" value="1"/>
</dbReference>
<comment type="similarity">
    <text evidence="2">Belongs to the FAD-binding oxidoreductase/transferase type 4 family.</text>
</comment>
<evidence type="ECO:0000256" key="2">
    <source>
        <dbReference type="ARBA" id="ARBA00008000"/>
    </source>
</evidence>
<dbReference type="Gene3D" id="1.10.45.10">
    <property type="entry name" value="Vanillyl-alcohol Oxidase, Chain A, domain 4"/>
    <property type="match status" value="1"/>
</dbReference>
<evidence type="ECO:0000313" key="9">
    <source>
        <dbReference type="EMBL" id="NQV65664.1"/>
    </source>
</evidence>
<dbReference type="Pfam" id="PF01565">
    <property type="entry name" value="FAD_binding_4"/>
    <property type="match status" value="1"/>
</dbReference>
<dbReference type="FunFam" id="1.10.45.10:FF:000001">
    <property type="entry name" value="D-lactate dehydrogenase mitochondrial"/>
    <property type="match status" value="1"/>
</dbReference>
<dbReference type="GO" id="GO:1903457">
    <property type="term" value="P:lactate catabolic process"/>
    <property type="evidence" value="ECO:0007669"/>
    <property type="project" value="TreeGrafter"/>
</dbReference>
<evidence type="ECO:0000256" key="1">
    <source>
        <dbReference type="ARBA" id="ARBA00001974"/>
    </source>
</evidence>
<dbReference type="InterPro" id="IPR016169">
    <property type="entry name" value="FAD-bd_PCMH_sub2"/>
</dbReference>
<dbReference type="Proteomes" id="UP000754644">
    <property type="component" value="Unassembled WGS sequence"/>
</dbReference>
<dbReference type="Gene3D" id="3.30.465.10">
    <property type="match status" value="1"/>
</dbReference>
<accession>A0A972VYG7</accession>
<feature type="domain" description="FAD-binding PCMH-type" evidence="8">
    <location>
        <begin position="38"/>
        <end position="215"/>
    </location>
</feature>
<dbReference type="EC" id="1.1.2.4" evidence="7"/>
<dbReference type="PROSITE" id="PS51387">
    <property type="entry name" value="FAD_PCMH"/>
    <property type="match status" value="1"/>
</dbReference>
<dbReference type="SUPFAM" id="SSF56176">
    <property type="entry name" value="FAD-binding/transporter-associated domain-like"/>
    <property type="match status" value="1"/>
</dbReference>
<keyword evidence="6" id="KW-0560">Oxidoreductase</keyword>
<comment type="caution">
    <text evidence="9">The sequence shown here is derived from an EMBL/GenBank/DDBJ whole genome shotgun (WGS) entry which is preliminary data.</text>
</comment>
<dbReference type="Pfam" id="PF02913">
    <property type="entry name" value="FAD-oxidase_C"/>
    <property type="match status" value="1"/>
</dbReference>
<reference evidence="9" key="1">
    <citation type="submission" date="2020-05" db="EMBL/GenBank/DDBJ databases">
        <title>Sulfur intermediates as new biogeochemical hubs in an aquatic model microbial ecosystem.</title>
        <authorList>
            <person name="Vigneron A."/>
        </authorList>
    </citation>
    <scope>NUCLEOTIDE SEQUENCE</scope>
    <source>
        <strain evidence="9">Bin.250</strain>
    </source>
</reference>
<dbReference type="AlphaFoldDB" id="A0A972VYG7"/>
<gene>
    <name evidence="9" type="ORF">HQ497_09900</name>
</gene>
<dbReference type="InterPro" id="IPR016166">
    <property type="entry name" value="FAD-bd_PCMH"/>
</dbReference>
<dbReference type="EMBL" id="JABMOJ010000368">
    <property type="protein sequence ID" value="NQV65664.1"/>
    <property type="molecule type" value="Genomic_DNA"/>
</dbReference>
<dbReference type="FunFam" id="3.30.465.10:FF:000016">
    <property type="entry name" value="probable D-lactate dehydrogenase, mitochondrial"/>
    <property type="match status" value="1"/>
</dbReference>
<keyword evidence="3" id="KW-0285">Flavoprotein</keyword>
<dbReference type="GO" id="GO:0071949">
    <property type="term" value="F:FAD binding"/>
    <property type="evidence" value="ECO:0007669"/>
    <property type="project" value="InterPro"/>
</dbReference>
<dbReference type="SUPFAM" id="SSF55103">
    <property type="entry name" value="FAD-linked oxidases, C-terminal domain"/>
    <property type="match status" value="1"/>
</dbReference>
<evidence type="ECO:0000256" key="5">
    <source>
        <dbReference type="ARBA" id="ARBA00022946"/>
    </source>
</evidence>
<protein>
    <recommendedName>
        <fullName evidence="7">D-lactate dehydrogenase (cytochrome)</fullName>
        <ecNumber evidence="7">1.1.2.4</ecNumber>
    </recommendedName>
</protein>
<comment type="cofactor">
    <cofactor evidence="1">
        <name>FAD</name>
        <dbReference type="ChEBI" id="CHEBI:57692"/>
    </cofactor>
</comment>
<evidence type="ECO:0000256" key="6">
    <source>
        <dbReference type="ARBA" id="ARBA00023002"/>
    </source>
</evidence>
<dbReference type="InterPro" id="IPR016164">
    <property type="entry name" value="FAD-linked_Oxase-like_C"/>
</dbReference>
<dbReference type="InterPro" id="IPR006094">
    <property type="entry name" value="Oxid_FAD_bind_N"/>
</dbReference>
<dbReference type="InterPro" id="IPR004113">
    <property type="entry name" value="FAD-bd_oxidored_4_C"/>
</dbReference>
<name>A0A972VYG7_9GAMM</name>
<organism evidence="9 10">
    <name type="scientific">SAR86 cluster bacterium</name>
    <dbReference type="NCBI Taxonomy" id="2030880"/>
    <lineage>
        <taxon>Bacteria</taxon>
        <taxon>Pseudomonadati</taxon>
        <taxon>Pseudomonadota</taxon>
        <taxon>Gammaproteobacteria</taxon>
        <taxon>SAR86 cluster</taxon>
    </lineage>
</organism>
<dbReference type="GO" id="GO:0008720">
    <property type="term" value="F:D-lactate dehydrogenase (NAD+) activity"/>
    <property type="evidence" value="ECO:0007669"/>
    <property type="project" value="TreeGrafter"/>
</dbReference>
<evidence type="ECO:0000256" key="7">
    <source>
        <dbReference type="ARBA" id="ARBA00038897"/>
    </source>
</evidence>
<sequence length="466" mass="50404">MSTLSQQVHEALKALLPDRMSTQRDLLDQHGQDESFHAPYSPDVVVYPVTNEEVSQIVQLCAQTRTPLIPFGAGTSLEGHIAATQGGICMDMSQMGQILEVNVDDLDCRVQAGVTRKQLNAALRHHGQFFPVDPGADATLGGMTSTRASGTNAVRYGTMKDNVLGLTVVMPDGKIVRTGSRARKSAAGYDLTRLFCGAEGTLGIITEVQLRCYGLPEAHAVGVCSFASIDAAVQTVIEVIQSGIPVARVELLDAAQMQAINQYSQLDYSAQPTLFFEFHGTSASVVEQSERVAELVQENHGSEFTWAVEQEAQNKLWQARHDAYYAARALRPGASGWPTDVCVPISRLADCIQQTQRDLVEFDLLAPIVGHVGDGNFHLLLLVDVDKPAELEIAKIVNDRLIKRALSMGGTCTGEHGIGYGKLAYMELEHGAAVAVMASIKRAIDPLNIMNPGKMIPDNVLKDEAQ</sequence>
<dbReference type="GO" id="GO:0004458">
    <property type="term" value="F:D-lactate dehydrogenase (cytochrome) activity"/>
    <property type="evidence" value="ECO:0007669"/>
    <property type="project" value="UniProtKB-EC"/>
</dbReference>
<evidence type="ECO:0000259" key="8">
    <source>
        <dbReference type="PROSITE" id="PS51387"/>
    </source>
</evidence>
<dbReference type="PANTHER" id="PTHR11748">
    <property type="entry name" value="D-LACTATE DEHYDROGENASE"/>
    <property type="match status" value="1"/>
</dbReference>
<keyword evidence="5" id="KW-0809">Transit peptide</keyword>
<keyword evidence="4" id="KW-0274">FAD</keyword>
<dbReference type="InterPro" id="IPR036318">
    <property type="entry name" value="FAD-bd_PCMH-like_sf"/>
</dbReference>
<evidence type="ECO:0000256" key="4">
    <source>
        <dbReference type="ARBA" id="ARBA00022827"/>
    </source>
</evidence>
<dbReference type="FunFam" id="3.30.43.10:FF:000010">
    <property type="entry name" value="probable D-lactate dehydrogenase, mitochondrial"/>
    <property type="match status" value="1"/>
</dbReference>
<dbReference type="InterPro" id="IPR016171">
    <property type="entry name" value="Vanillyl_alc_oxidase_C-sub2"/>
</dbReference>
<proteinExistence type="inferred from homology"/>
<dbReference type="FunFam" id="3.30.70.2740:FF:000001">
    <property type="entry name" value="D-lactate dehydrogenase mitochondrial"/>
    <property type="match status" value="1"/>
</dbReference>
<dbReference type="PANTHER" id="PTHR11748:SF111">
    <property type="entry name" value="D-LACTATE DEHYDROGENASE, MITOCHONDRIAL-RELATED"/>
    <property type="match status" value="1"/>
</dbReference>
<evidence type="ECO:0000313" key="10">
    <source>
        <dbReference type="Proteomes" id="UP000754644"/>
    </source>
</evidence>
<evidence type="ECO:0000256" key="3">
    <source>
        <dbReference type="ARBA" id="ARBA00022630"/>
    </source>
</evidence>